<feature type="non-terminal residue" evidence="1">
    <location>
        <position position="1"/>
    </location>
</feature>
<organism evidence="1 2">
    <name type="scientific">Obba rivulosa</name>
    <dbReference type="NCBI Taxonomy" id="1052685"/>
    <lineage>
        <taxon>Eukaryota</taxon>
        <taxon>Fungi</taxon>
        <taxon>Dikarya</taxon>
        <taxon>Basidiomycota</taxon>
        <taxon>Agaricomycotina</taxon>
        <taxon>Agaricomycetes</taxon>
        <taxon>Polyporales</taxon>
        <taxon>Gelatoporiaceae</taxon>
        <taxon>Obba</taxon>
    </lineage>
</organism>
<evidence type="ECO:0000313" key="2">
    <source>
        <dbReference type="Proteomes" id="UP000250043"/>
    </source>
</evidence>
<dbReference type="EMBL" id="KV722706">
    <property type="protein sequence ID" value="OCH84208.1"/>
    <property type="molecule type" value="Genomic_DNA"/>
</dbReference>
<dbReference type="AlphaFoldDB" id="A0A8E2DIY3"/>
<sequence length="125" mass="14237">INLIVGDYLKLKGPHADVMDQALDVAKWFVHHSRALALLQQEQVSRHPDARPLTLVLPVITRWTAHYLTCTRLLELEVPMRKLVLEPMTRDAVLSCAGDKRDAKEKARVIVNLIGESSFWSQLKM</sequence>
<reference evidence="1 2" key="1">
    <citation type="submission" date="2016-07" db="EMBL/GenBank/DDBJ databases">
        <title>Draft genome of the white-rot fungus Obba rivulosa 3A-2.</title>
        <authorList>
            <consortium name="DOE Joint Genome Institute"/>
            <person name="Miettinen O."/>
            <person name="Riley R."/>
            <person name="Acob R."/>
            <person name="Barry K."/>
            <person name="Cullen D."/>
            <person name="De Vries R."/>
            <person name="Hainaut M."/>
            <person name="Hatakka A."/>
            <person name="Henrissat B."/>
            <person name="Hilden K."/>
            <person name="Kuo R."/>
            <person name="Labutti K."/>
            <person name="Lipzen A."/>
            <person name="Makela M.R."/>
            <person name="Sandor L."/>
            <person name="Spatafora J.W."/>
            <person name="Grigoriev I.V."/>
            <person name="Hibbett D.S."/>
        </authorList>
    </citation>
    <scope>NUCLEOTIDE SEQUENCE [LARGE SCALE GENOMIC DNA]</scope>
    <source>
        <strain evidence="1 2">3A-2</strain>
    </source>
</reference>
<name>A0A8E2DIY3_9APHY</name>
<gene>
    <name evidence="1" type="ORF">OBBRIDRAFT_741971</name>
</gene>
<proteinExistence type="predicted"/>
<evidence type="ECO:0000313" key="1">
    <source>
        <dbReference type="EMBL" id="OCH84208.1"/>
    </source>
</evidence>
<protein>
    <submittedName>
        <fullName evidence="1">Uncharacterized protein</fullName>
    </submittedName>
</protein>
<dbReference type="OrthoDB" id="2423954at2759"/>
<accession>A0A8E2DIY3</accession>
<dbReference type="Proteomes" id="UP000250043">
    <property type="component" value="Unassembled WGS sequence"/>
</dbReference>
<keyword evidence="2" id="KW-1185">Reference proteome</keyword>
<dbReference type="InterPro" id="IPR012337">
    <property type="entry name" value="RNaseH-like_sf"/>
</dbReference>
<dbReference type="SUPFAM" id="SSF53098">
    <property type="entry name" value="Ribonuclease H-like"/>
    <property type="match status" value="1"/>
</dbReference>